<dbReference type="PROSITE" id="PS51034">
    <property type="entry name" value="ZP_2"/>
    <property type="match status" value="1"/>
</dbReference>
<reference evidence="3 4" key="1">
    <citation type="submission" date="2024-04" db="EMBL/GenBank/DDBJ databases">
        <authorList>
            <consortium name="Genoscope - CEA"/>
            <person name="William W."/>
        </authorList>
    </citation>
    <scope>NUCLEOTIDE SEQUENCE [LARGE SCALE GENOMIC DNA]</scope>
</reference>
<keyword evidence="1" id="KW-0472">Membrane</keyword>
<feature type="domain" description="ZP" evidence="2">
    <location>
        <begin position="86"/>
        <end position="341"/>
    </location>
</feature>
<protein>
    <recommendedName>
        <fullName evidence="2">ZP domain-containing protein</fullName>
    </recommendedName>
</protein>
<organism evidence="3 4">
    <name type="scientific">Lymnaea stagnalis</name>
    <name type="common">Great pond snail</name>
    <name type="synonym">Helix stagnalis</name>
    <dbReference type="NCBI Taxonomy" id="6523"/>
    <lineage>
        <taxon>Eukaryota</taxon>
        <taxon>Metazoa</taxon>
        <taxon>Spiralia</taxon>
        <taxon>Lophotrochozoa</taxon>
        <taxon>Mollusca</taxon>
        <taxon>Gastropoda</taxon>
        <taxon>Heterobranchia</taxon>
        <taxon>Euthyneura</taxon>
        <taxon>Panpulmonata</taxon>
        <taxon>Hygrophila</taxon>
        <taxon>Lymnaeoidea</taxon>
        <taxon>Lymnaeidae</taxon>
        <taxon>Lymnaea</taxon>
    </lineage>
</organism>
<proteinExistence type="predicted"/>
<dbReference type="InterPro" id="IPR042235">
    <property type="entry name" value="ZP-C_dom"/>
</dbReference>
<evidence type="ECO:0000256" key="1">
    <source>
        <dbReference type="SAM" id="Phobius"/>
    </source>
</evidence>
<keyword evidence="1" id="KW-1133">Transmembrane helix</keyword>
<accession>A0AAV2HVW5</accession>
<keyword evidence="1" id="KW-0812">Transmembrane</keyword>
<gene>
    <name evidence="3" type="ORF">GSLYS_00012176001</name>
</gene>
<name>A0AAV2HVW5_LYMST</name>
<dbReference type="Gene3D" id="2.60.40.4100">
    <property type="entry name" value="Zona pellucida, ZP-C domain"/>
    <property type="match status" value="1"/>
</dbReference>
<evidence type="ECO:0000313" key="3">
    <source>
        <dbReference type="EMBL" id="CAL1538355.1"/>
    </source>
</evidence>
<keyword evidence="4" id="KW-1185">Reference proteome</keyword>
<comment type="caution">
    <text evidence="3">The sequence shown here is derived from an EMBL/GenBank/DDBJ whole genome shotgun (WGS) entry which is preliminary data.</text>
</comment>
<dbReference type="PANTHER" id="PTHR46560">
    <property type="entry name" value="CYPHER, ISOFORM B"/>
    <property type="match status" value="1"/>
</dbReference>
<feature type="transmembrane region" description="Helical" evidence="1">
    <location>
        <begin position="403"/>
        <end position="431"/>
    </location>
</feature>
<dbReference type="Pfam" id="PF25272">
    <property type="entry name" value="VERL_C"/>
    <property type="match status" value="1"/>
</dbReference>
<dbReference type="PANTHER" id="PTHR46560:SF5">
    <property type="entry name" value="CYPHER, ISOFORM B"/>
    <property type="match status" value="1"/>
</dbReference>
<dbReference type="Proteomes" id="UP001497497">
    <property type="component" value="Unassembled WGS sequence"/>
</dbReference>
<dbReference type="EMBL" id="CAXITT010000295">
    <property type="protein sequence ID" value="CAL1538355.1"/>
    <property type="molecule type" value="Genomic_DNA"/>
</dbReference>
<evidence type="ECO:0000313" key="4">
    <source>
        <dbReference type="Proteomes" id="UP001497497"/>
    </source>
</evidence>
<dbReference type="InterPro" id="IPR057371">
    <property type="entry name" value="VERL_C"/>
</dbReference>
<sequence>MRAGAFTGSGVFGDPYILEINLSSGLQAQQPDCGVTQSADSTLNLTMVKQRSCDGTTASDQRYTSSCKIVIPAQNTTTINGQASYSCIAPSTINFNYYRPLPEVVAPADIYATGKRSTCSKSAGVGRGQGLEGSPFETRIQVTNTPTDCGVQNTAPGVYSVVMYIQQYTSVLTRLDEAFLLTCNFTTSSVITIQSLVVTASNYPPTQSPPQRTTTASLSVVSGTGTAGLTSLVVGDQIRLVAQLLDSPAVGLRITSCTASPGPGLLPVIQVLNSKGCSTSPTLVTPFIGQSPTGTVAMTNLFSAFKFDQSNTVYFQCQAFLCYDSDLSCLGNHCTVNARRRREAPLTTVEVLGVAVVVVENVNSTGPRDTKDNSHIVGVSATDQSLSVNTHPPVLPPSSPSTWPLSAIVSVAVLATVLAVSCIGSAGLVLARRRDKMA</sequence>
<dbReference type="AlphaFoldDB" id="A0AAV2HVW5"/>
<dbReference type="InterPro" id="IPR001507">
    <property type="entry name" value="ZP_dom"/>
</dbReference>
<evidence type="ECO:0000259" key="2">
    <source>
        <dbReference type="PROSITE" id="PS51034"/>
    </source>
</evidence>
<dbReference type="SMART" id="SM00241">
    <property type="entry name" value="ZP"/>
    <property type="match status" value="1"/>
</dbReference>